<dbReference type="STRING" id="3476.A0A2P5BW36"/>
<keyword evidence="7" id="KW-1185">Reference proteome</keyword>
<evidence type="ECO:0000256" key="4">
    <source>
        <dbReference type="SAM" id="SignalP"/>
    </source>
</evidence>
<accession>A0A2P5BW36</accession>
<dbReference type="Proteomes" id="UP000237105">
    <property type="component" value="Unassembled WGS sequence"/>
</dbReference>
<comment type="caution">
    <text evidence="6">The sequence shown here is derived from an EMBL/GenBank/DDBJ whole genome shotgun (WGS) entry which is preliminary data.</text>
</comment>
<dbReference type="InterPro" id="IPR001480">
    <property type="entry name" value="Bulb-type_lectin_dom"/>
</dbReference>
<evidence type="ECO:0000259" key="5">
    <source>
        <dbReference type="PROSITE" id="PS50927"/>
    </source>
</evidence>
<reference evidence="7" key="1">
    <citation type="submission" date="2016-06" db="EMBL/GenBank/DDBJ databases">
        <title>Parallel loss of symbiosis genes in relatives of nitrogen-fixing non-legume Parasponia.</title>
        <authorList>
            <person name="Van Velzen R."/>
            <person name="Holmer R."/>
            <person name="Bu F."/>
            <person name="Rutten L."/>
            <person name="Van Zeijl A."/>
            <person name="Liu W."/>
            <person name="Santuari L."/>
            <person name="Cao Q."/>
            <person name="Sharma T."/>
            <person name="Shen D."/>
            <person name="Roswanjaya Y."/>
            <person name="Wardhani T."/>
            <person name="Kalhor M.S."/>
            <person name="Jansen J."/>
            <person name="Van den Hoogen J."/>
            <person name="Gungor B."/>
            <person name="Hartog M."/>
            <person name="Hontelez J."/>
            <person name="Verver J."/>
            <person name="Yang W.-C."/>
            <person name="Schijlen E."/>
            <person name="Repin R."/>
            <person name="Schilthuizen M."/>
            <person name="Schranz E."/>
            <person name="Heidstra R."/>
            <person name="Miyata K."/>
            <person name="Fedorova E."/>
            <person name="Kohlen W."/>
            <person name="Bisseling T."/>
            <person name="Smit S."/>
            <person name="Geurts R."/>
        </authorList>
    </citation>
    <scope>NUCLEOTIDE SEQUENCE [LARGE SCALE GENOMIC DNA]</scope>
    <source>
        <strain evidence="7">cv. WU1-14</strain>
    </source>
</reference>
<gene>
    <name evidence="6" type="ORF">PanWU01x14_205460</name>
</gene>
<evidence type="ECO:0000256" key="1">
    <source>
        <dbReference type="ARBA" id="ARBA00022729"/>
    </source>
</evidence>
<feature type="chain" id="PRO_5015120768" evidence="4">
    <location>
        <begin position="21"/>
        <end position="82"/>
    </location>
</feature>
<dbReference type="InterPro" id="IPR036426">
    <property type="entry name" value="Bulb-type_lectin_dom_sf"/>
</dbReference>
<feature type="domain" description="Bulb-type lectin" evidence="5">
    <location>
        <begin position="25"/>
        <end position="82"/>
    </location>
</feature>
<keyword evidence="2" id="KW-1015">Disulfide bond</keyword>
<keyword evidence="1 4" id="KW-0732">Signal</keyword>
<feature type="signal peptide" evidence="4">
    <location>
        <begin position="1"/>
        <end position="20"/>
    </location>
</feature>
<dbReference type="PANTHER" id="PTHR32444">
    <property type="entry name" value="BULB-TYPE LECTIN DOMAIN-CONTAINING PROTEIN"/>
    <property type="match status" value="1"/>
</dbReference>
<dbReference type="PROSITE" id="PS50927">
    <property type="entry name" value="BULB_LECTIN"/>
    <property type="match status" value="1"/>
</dbReference>
<protein>
    <submittedName>
        <fullName evidence="6">Bulb-type lectin domain containing protein</fullName>
    </submittedName>
</protein>
<keyword evidence="3" id="KW-0325">Glycoprotein</keyword>
<dbReference type="Gene3D" id="2.90.10.10">
    <property type="entry name" value="Bulb-type lectin domain"/>
    <property type="match status" value="1"/>
</dbReference>
<dbReference type="GO" id="GO:0030246">
    <property type="term" value="F:carbohydrate binding"/>
    <property type="evidence" value="ECO:0007669"/>
    <property type="project" value="UniProtKB-KW"/>
</dbReference>
<evidence type="ECO:0000313" key="6">
    <source>
        <dbReference type="EMBL" id="PON53010.1"/>
    </source>
</evidence>
<dbReference type="PANTHER" id="PTHR32444:SF118">
    <property type="entry name" value="OS09G0551150 PROTEIN"/>
    <property type="match status" value="1"/>
</dbReference>
<dbReference type="OrthoDB" id="1936886at2759"/>
<evidence type="ECO:0000256" key="3">
    <source>
        <dbReference type="ARBA" id="ARBA00023180"/>
    </source>
</evidence>
<evidence type="ECO:0000313" key="7">
    <source>
        <dbReference type="Proteomes" id="UP000237105"/>
    </source>
</evidence>
<keyword evidence="6" id="KW-0430">Lectin</keyword>
<dbReference type="EMBL" id="JXTB01000212">
    <property type="protein sequence ID" value="PON53010.1"/>
    <property type="molecule type" value="Genomic_DNA"/>
</dbReference>
<proteinExistence type="predicted"/>
<evidence type="ECO:0000256" key="2">
    <source>
        <dbReference type="ARBA" id="ARBA00023157"/>
    </source>
</evidence>
<dbReference type="AlphaFoldDB" id="A0A2P5BW36"/>
<name>A0A2P5BW36_PARAD</name>
<sequence length="82" mass="9114">MAPFLTIMLLILLLFFRADSLAPLGSSIAPFPSLREGTTLVSKQGTFELVFFSPGSSNNCYLGIWYENIPVRTIVWVANQCK</sequence>
<organism evidence="6 7">
    <name type="scientific">Parasponia andersonii</name>
    <name type="common">Sponia andersonii</name>
    <dbReference type="NCBI Taxonomy" id="3476"/>
    <lineage>
        <taxon>Eukaryota</taxon>
        <taxon>Viridiplantae</taxon>
        <taxon>Streptophyta</taxon>
        <taxon>Embryophyta</taxon>
        <taxon>Tracheophyta</taxon>
        <taxon>Spermatophyta</taxon>
        <taxon>Magnoliopsida</taxon>
        <taxon>eudicotyledons</taxon>
        <taxon>Gunneridae</taxon>
        <taxon>Pentapetalae</taxon>
        <taxon>rosids</taxon>
        <taxon>fabids</taxon>
        <taxon>Rosales</taxon>
        <taxon>Cannabaceae</taxon>
        <taxon>Parasponia</taxon>
    </lineage>
</organism>